<dbReference type="SUPFAM" id="SSF82866">
    <property type="entry name" value="Multidrug efflux transporter AcrB transmembrane domain"/>
    <property type="match status" value="2"/>
</dbReference>
<dbReference type="HAMAP" id="MF_01463_B">
    <property type="entry name" value="SecD_B"/>
    <property type="match status" value="1"/>
</dbReference>
<evidence type="ECO:0000256" key="4">
    <source>
        <dbReference type="ARBA" id="ARBA00022692"/>
    </source>
</evidence>
<evidence type="ECO:0000256" key="2">
    <source>
        <dbReference type="ARBA" id="ARBA00022448"/>
    </source>
</evidence>
<dbReference type="InterPro" id="IPR022645">
    <property type="entry name" value="SecD/SecF_bac"/>
</dbReference>
<dbReference type="Proteomes" id="UP001144612">
    <property type="component" value="Unassembled WGS sequence"/>
</dbReference>
<feature type="transmembrane region" description="Helical" evidence="9">
    <location>
        <begin position="436"/>
        <end position="454"/>
    </location>
</feature>
<dbReference type="EMBL" id="JAPQFJ010000007">
    <property type="protein sequence ID" value="MCY6958579.1"/>
    <property type="molecule type" value="Genomic_DNA"/>
</dbReference>
<keyword evidence="3 9" id="KW-1003">Cell membrane</keyword>
<evidence type="ECO:0000313" key="14">
    <source>
        <dbReference type="EMBL" id="MCY6958579.1"/>
    </source>
</evidence>
<proteinExistence type="inferred from homology"/>
<feature type="domain" description="Protein export membrane protein SecD/SecF C-terminal" evidence="11">
    <location>
        <begin position="533"/>
        <end position="708"/>
    </location>
</feature>
<dbReference type="InterPro" id="IPR022813">
    <property type="entry name" value="SecD/SecF_arch_bac"/>
</dbReference>
<protein>
    <recommendedName>
        <fullName evidence="9 10">Multifunctional fusion protein</fullName>
    </recommendedName>
    <domain>
        <recommendedName>
            <fullName evidence="9">Protein translocase subunit SecD</fullName>
        </recommendedName>
    </domain>
    <domain>
        <recommendedName>
            <fullName evidence="10">Protein-export membrane protein SecF</fullName>
        </recommendedName>
    </domain>
</protein>
<feature type="transmembrane region" description="Helical" evidence="9">
    <location>
        <begin position="280"/>
        <end position="298"/>
    </location>
</feature>
<comment type="subunit">
    <text evidence="9">Forms a complex with SecF. Part of the essential Sec protein translocation apparatus which comprises SecA, SecYEG and auxiliary proteins SecDF. Other proteins may also be involved.</text>
</comment>
<feature type="transmembrane region" description="Helical" evidence="9">
    <location>
        <begin position="554"/>
        <end position="571"/>
    </location>
</feature>
<dbReference type="Pfam" id="PF22599">
    <property type="entry name" value="SecDF_P1_head"/>
    <property type="match status" value="1"/>
</dbReference>
<comment type="subcellular location">
    <subcellularLocation>
        <location evidence="1 9">Cell membrane</location>
        <topology evidence="1 9">Multi-pass membrane protein</topology>
    </subcellularLocation>
</comment>
<dbReference type="Pfam" id="PF21760">
    <property type="entry name" value="SecD_1st"/>
    <property type="match status" value="1"/>
</dbReference>
<evidence type="ECO:0000256" key="9">
    <source>
        <dbReference type="HAMAP-Rule" id="MF_01463"/>
    </source>
</evidence>
<dbReference type="PANTHER" id="PTHR30081">
    <property type="entry name" value="PROTEIN-EXPORT MEMBRANE PROTEIN SEC"/>
    <property type="match status" value="1"/>
</dbReference>
<evidence type="ECO:0000256" key="3">
    <source>
        <dbReference type="ARBA" id="ARBA00022475"/>
    </source>
</evidence>
<accession>A0ABT4DC21</accession>
<evidence type="ECO:0000256" key="10">
    <source>
        <dbReference type="HAMAP-Rule" id="MF_01464"/>
    </source>
</evidence>
<feature type="transmembrane region" description="Helical" evidence="9">
    <location>
        <begin position="377"/>
        <end position="401"/>
    </location>
</feature>
<organism evidence="14 15">
    <name type="scientific">Clostridium brassicae</name>
    <dbReference type="NCBI Taxonomy" id="2999072"/>
    <lineage>
        <taxon>Bacteria</taxon>
        <taxon>Bacillati</taxon>
        <taxon>Bacillota</taxon>
        <taxon>Clostridia</taxon>
        <taxon>Eubacteriales</taxon>
        <taxon>Clostridiaceae</taxon>
        <taxon>Clostridium</taxon>
    </lineage>
</organism>
<dbReference type="Gene3D" id="3.30.70.3220">
    <property type="match status" value="1"/>
</dbReference>
<feature type="transmembrane region" description="Helical" evidence="9">
    <location>
        <begin position="304"/>
        <end position="325"/>
    </location>
</feature>
<evidence type="ECO:0000256" key="8">
    <source>
        <dbReference type="ARBA" id="ARBA00023136"/>
    </source>
</evidence>
<dbReference type="Gene3D" id="1.20.1640.10">
    <property type="entry name" value="Multidrug efflux transporter AcrB transmembrane domain"/>
    <property type="match status" value="2"/>
</dbReference>
<evidence type="ECO:0000256" key="6">
    <source>
        <dbReference type="ARBA" id="ARBA00022989"/>
    </source>
</evidence>
<keyword evidence="8 9" id="KW-0472">Membrane</keyword>
<dbReference type="InterPro" id="IPR005665">
    <property type="entry name" value="SecF_bac"/>
</dbReference>
<feature type="domain" description="Protein export membrane protein SecD/SecF C-terminal" evidence="11">
    <location>
        <begin position="234"/>
        <end position="400"/>
    </location>
</feature>
<evidence type="ECO:0000256" key="7">
    <source>
        <dbReference type="ARBA" id="ARBA00023010"/>
    </source>
</evidence>
<keyword evidence="15" id="KW-1185">Reference proteome</keyword>
<dbReference type="NCBIfam" id="TIGR01129">
    <property type="entry name" value="secD"/>
    <property type="match status" value="1"/>
</dbReference>
<comment type="function">
    <text evidence="9">Part of the Sec protein translocase complex. Interacts with the SecYEG preprotein conducting channel. SecDF uses the proton motive force (PMF) to complete protein translocation after the ATP-dependent function of SecA.</text>
</comment>
<dbReference type="InterPro" id="IPR055344">
    <property type="entry name" value="SecD_SecF_C_bact"/>
</dbReference>
<evidence type="ECO:0000256" key="5">
    <source>
        <dbReference type="ARBA" id="ARBA00022927"/>
    </source>
</evidence>
<dbReference type="PRINTS" id="PR01755">
    <property type="entry name" value="SECFTRNLCASE"/>
</dbReference>
<feature type="transmembrane region" description="Helical" evidence="9">
    <location>
        <begin position="253"/>
        <end position="273"/>
    </location>
</feature>
<comment type="caution">
    <text evidence="14">The sequence shown here is derived from an EMBL/GenBank/DDBJ whole genome shotgun (WGS) entry which is preliminary data.</text>
</comment>
<gene>
    <name evidence="9 14" type="primary">secD</name>
    <name evidence="10" type="synonym">secF</name>
    <name evidence="14" type="ORF">OW729_08185</name>
</gene>
<evidence type="ECO:0000259" key="13">
    <source>
        <dbReference type="Pfam" id="PF22599"/>
    </source>
</evidence>
<dbReference type="Pfam" id="PF07549">
    <property type="entry name" value="Sec_GG"/>
    <property type="match status" value="1"/>
</dbReference>
<keyword evidence="2 9" id="KW-0813">Transport</keyword>
<sequence>MRNSKVNKSKKTKSTTLFCLIVLVVAVLAYAGFFGFKNIAGYRVKPFSETINKGLDLQGGISVLEEVQSEKFDNSTMETTIEMLSMRVNPNGAKETTVSKEGKNRIRIEIPGEYDSKKVLQSIGKTGKLEFKGPDNKVILTGTDVKTANSYMNEMGKPIIGLELNAEGTKKFAEATSKFLNQPIGIYMDGEELTKPTVNSVITNGKAIIEGSKSLEEAKRQANIIKSGALPVTLKAVEFKTVGATLGQNALPLSMKAGAIGIGLILLFMLFYYRAPGLMADIALVFYVVIVLATFSAANVTLTLSGIAGFLLTVGMAVDANVLIFERIKEELKIGKSIRNAVETGFNRALSSILDSNITTIIAGIVLYSLGSGSVKGFALTLMIGIVLSIFTALTVTKLLLKLGIEIGLINSTSHFGVKKKETANRVLSIIQKTKIWFSLSLIIIVIGMTLLGAKGLNYGIDFKGGNIVTIDMGKGFNQNIKEEVDKIIKKYDPNATTNIANETQIDIKSNVLTNDTINKMFNDVKQKYKLKDNALVSQSNVGPAIGKELKDKALKAFGIATIAMLIYIAMRFELKFGIAAIVALVHDILITLSVYAIFQIPLNSPFIAAILTILGYSINDTIVIFDRIRENKNKMRGKKIEELANESITQTMTRSINTVLTTLFTIVAVYVFVPSVRDFAFPLIIGIVSGAYSSIFIASPVWVMLKKRKSKNKAAA</sequence>
<dbReference type="InterPro" id="IPR054384">
    <property type="entry name" value="SecDF_P1_head"/>
</dbReference>
<dbReference type="InterPro" id="IPR048634">
    <property type="entry name" value="SecD_SecF_C"/>
</dbReference>
<evidence type="ECO:0000256" key="1">
    <source>
        <dbReference type="ARBA" id="ARBA00004651"/>
    </source>
</evidence>
<dbReference type="NCBIfam" id="TIGR00966">
    <property type="entry name" value="transloc_SecF"/>
    <property type="match status" value="1"/>
</dbReference>
<keyword evidence="4 9" id="KW-0812">Transmembrane</keyword>
<evidence type="ECO:0000259" key="11">
    <source>
        <dbReference type="Pfam" id="PF02355"/>
    </source>
</evidence>
<feature type="transmembrane region" description="Helical" evidence="9">
    <location>
        <begin position="680"/>
        <end position="704"/>
    </location>
</feature>
<dbReference type="InterPro" id="IPR048631">
    <property type="entry name" value="SecD_1st"/>
</dbReference>
<feature type="transmembrane region" description="Helical" evidence="9">
    <location>
        <begin position="605"/>
        <end position="626"/>
    </location>
</feature>
<keyword evidence="5 9" id="KW-0653">Protein transport</keyword>
<evidence type="ECO:0000259" key="12">
    <source>
        <dbReference type="Pfam" id="PF21760"/>
    </source>
</evidence>
<feature type="transmembrane region" description="Helical" evidence="9">
    <location>
        <begin position="656"/>
        <end position="674"/>
    </location>
</feature>
<name>A0ABT4DC21_9CLOT</name>
<dbReference type="PANTHER" id="PTHR30081:SF1">
    <property type="entry name" value="PROTEIN TRANSLOCASE SUBUNIT SECD"/>
    <property type="match status" value="1"/>
</dbReference>
<evidence type="ECO:0000313" key="15">
    <source>
        <dbReference type="Proteomes" id="UP001144612"/>
    </source>
</evidence>
<reference evidence="14" key="1">
    <citation type="submission" date="2022-12" db="EMBL/GenBank/DDBJ databases">
        <title>Clostridium sp. nov., isolated from industrial wastewater.</title>
        <authorList>
            <person name="Jiayan W."/>
        </authorList>
    </citation>
    <scope>NUCLEOTIDE SEQUENCE</scope>
    <source>
        <strain evidence="14">ZC22-4</strain>
    </source>
</reference>
<dbReference type="NCBIfam" id="TIGR00916">
    <property type="entry name" value="2A0604s01"/>
    <property type="match status" value="2"/>
</dbReference>
<dbReference type="HAMAP" id="MF_01464_B">
    <property type="entry name" value="SecF_B"/>
    <property type="match status" value="1"/>
</dbReference>
<dbReference type="InterPro" id="IPR005791">
    <property type="entry name" value="SecD"/>
</dbReference>
<feature type="domain" description="SecDF P1 head subdomain" evidence="13">
    <location>
        <begin position="136"/>
        <end position="232"/>
    </location>
</feature>
<comment type="similarity">
    <text evidence="10">Belongs to the SecD/SecF family. SecF subfamily.</text>
</comment>
<comment type="similarity">
    <text evidence="9">Belongs to the SecD/SecF family. SecD subfamily.</text>
</comment>
<feature type="domain" description="Protein translocase subunit SecDF P1" evidence="12">
    <location>
        <begin position="77"/>
        <end position="135"/>
    </location>
</feature>
<keyword evidence="6 9" id="KW-1133">Transmembrane helix</keyword>
<dbReference type="InterPro" id="IPR022646">
    <property type="entry name" value="SecD/SecF_CS"/>
</dbReference>
<keyword evidence="7 9" id="KW-0811">Translocation</keyword>
<feature type="transmembrane region" description="Helical" evidence="9">
    <location>
        <begin position="346"/>
        <end position="371"/>
    </location>
</feature>
<comment type="caution">
    <text evidence="9">Lacks conserved residue(s) required for the propagation of feature annotation.</text>
</comment>
<dbReference type="Pfam" id="PF02355">
    <property type="entry name" value="SecD_SecF_C"/>
    <property type="match status" value="2"/>
</dbReference>
<comment type="subunit">
    <text evidence="10">Forms a complex with SecD. Part of the essential Sec protein translocation apparatus which comprises SecA, SecYEG and auxiliary proteins SecDF. Other proteins may also be involved.</text>
</comment>
<feature type="transmembrane region" description="Helical" evidence="9">
    <location>
        <begin position="578"/>
        <end position="599"/>
    </location>
</feature>